<keyword evidence="3" id="KW-0443">Lipid metabolism</keyword>
<sequence length="440" mass="47295">MKIRHLLAVAPLLLSLAVPFGSAMAENRIDIIRPDAPVLAAYGSYGVGVTTIELTNPGQIDVLNSEPGKEPVLYDRPLTVEVFYPAAADAKPTPLKAMMRDGSTMIELSGRASRAAEPDLSGAPYPLVIISHGYPGNRFLMSPLAENLASKGFVVASIDHTESTYDNRAAFISTLVNRPLDQMFVLNAMEEQGKTPGGPLEGLLSTERTGLIGYSMGGYGTLISGGAGLADFAREASWADGKGAFLERHLAGSESHEALVDPRLKAIVAVGPWARKSNAMNADGLAGLRVPALIVGGNQDEISGYSDGIRKIWQEAKGTDRYLLTFVNAGHNAAAPMPAPAESYAFSEAIGFPPFQHYADPVWDSVRMNNILQHFTTAFLDVNLKSKTDEGKYLKLMPYAEDGVWSMNADGKPNADHTYWEGFPQGSAIGLRFEHLEKGE</sequence>
<dbReference type="AlphaFoldDB" id="A0A0K6HMD8"/>
<keyword evidence="7" id="KW-1185">Reference proteome</keyword>
<dbReference type="GO" id="GO:0016042">
    <property type="term" value="P:lipid catabolic process"/>
    <property type="evidence" value="ECO:0007669"/>
    <property type="project" value="UniProtKB-KW"/>
</dbReference>
<keyword evidence="4" id="KW-0732">Signal</keyword>
<dbReference type="InterPro" id="IPR029058">
    <property type="entry name" value="AB_hydrolase_fold"/>
</dbReference>
<reference evidence="7" key="1">
    <citation type="submission" date="2015-08" db="EMBL/GenBank/DDBJ databases">
        <authorList>
            <person name="Varghese N."/>
        </authorList>
    </citation>
    <scope>NUCLEOTIDE SEQUENCE [LARGE SCALE GENOMIC DNA]</scope>
    <source>
        <strain evidence="7">DSM 23407</strain>
    </source>
</reference>
<name>A0A0K6HMD8_9HYPH</name>
<feature type="domain" description="PET hydrolase/cutinase-like" evidence="5">
    <location>
        <begin position="122"/>
        <end position="225"/>
    </location>
</feature>
<evidence type="ECO:0000256" key="3">
    <source>
        <dbReference type="ARBA" id="ARBA00023098"/>
    </source>
</evidence>
<protein>
    <submittedName>
        <fullName evidence="6">Predicted dienelactone hydrolase</fullName>
    </submittedName>
</protein>
<keyword evidence="2" id="KW-0442">Lipid degradation</keyword>
<dbReference type="EMBL" id="CYHE01000001">
    <property type="protein sequence ID" value="CUA92044.1"/>
    <property type="molecule type" value="Genomic_DNA"/>
</dbReference>
<dbReference type="Gene3D" id="3.40.50.1820">
    <property type="entry name" value="alpha/beta hydrolase"/>
    <property type="match status" value="1"/>
</dbReference>
<dbReference type="GO" id="GO:0003847">
    <property type="term" value="F:1-alkyl-2-acetylglycerophosphocholine esterase activity"/>
    <property type="evidence" value="ECO:0007669"/>
    <property type="project" value="TreeGrafter"/>
</dbReference>
<evidence type="ECO:0000313" key="6">
    <source>
        <dbReference type="EMBL" id="CUA92044.1"/>
    </source>
</evidence>
<evidence type="ECO:0000259" key="5">
    <source>
        <dbReference type="Pfam" id="PF12740"/>
    </source>
</evidence>
<dbReference type="PANTHER" id="PTHR10272:SF0">
    <property type="entry name" value="PLATELET-ACTIVATING FACTOR ACETYLHYDROLASE"/>
    <property type="match status" value="1"/>
</dbReference>
<organism evidence="6 7">
    <name type="scientific">Pannonibacter indicus</name>
    <dbReference type="NCBI Taxonomy" id="466044"/>
    <lineage>
        <taxon>Bacteria</taxon>
        <taxon>Pseudomonadati</taxon>
        <taxon>Pseudomonadota</taxon>
        <taxon>Alphaproteobacteria</taxon>
        <taxon>Hyphomicrobiales</taxon>
        <taxon>Stappiaceae</taxon>
        <taxon>Pannonibacter</taxon>
    </lineage>
</organism>
<proteinExistence type="predicted"/>
<dbReference type="InterPro" id="IPR041127">
    <property type="entry name" value="PET_hydrolase/cutinase-like"/>
</dbReference>
<accession>A0A0K6HMD8</accession>
<evidence type="ECO:0000313" key="7">
    <source>
        <dbReference type="Proteomes" id="UP000183900"/>
    </source>
</evidence>
<feature type="signal peptide" evidence="4">
    <location>
        <begin position="1"/>
        <end position="25"/>
    </location>
</feature>
<gene>
    <name evidence="6" type="ORF">Ga0061067_101247</name>
</gene>
<dbReference type="Proteomes" id="UP000183900">
    <property type="component" value="Unassembled WGS sequence"/>
</dbReference>
<dbReference type="Pfam" id="PF12740">
    <property type="entry name" value="PETase"/>
    <property type="match status" value="1"/>
</dbReference>
<evidence type="ECO:0000256" key="1">
    <source>
        <dbReference type="ARBA" id="ARBA00022801"/>
    </source>
</evidence>
<dbReference type="SUPFAM" id="SSF53474">
    <property type="entry name" value="alpha/beta-Hydrolases"/>
    <property type="match status" value="1"/>
</dbReference>
<dbReference type="PANTHER" id="PTHR10272">
    <property type="entry name" value="PLATELET-ACTIVATING FACTOR ACETYLHYDROLASE"/>
    <property type="match status" value="1"/>
</dbReference>
<feature type="chain" id="PRO_5005504699" evidence="4">
    <location>
        <begin position="26"/>
        <end position="440"/>
    </location>
</feature>
<evidence type="ECO:0000256" key="4">
    <source>
        <dbReference type="SAM" id="SignalP"/>
    </source>
</evidence>
<evidence type="ECO:0000256" key="2">
    <source>
        <dbReference type="ARBA" id="ARBA00022963"/>
    </source>
</evidence>
<keyword evidence="1 6" id="KW-0378">Hydrolase</keyword>